<evidence type="ECO:0000256" key="1">
    <source>
        <dbReference type="SAM" id="SignalP"/>
    </source>
</evidence>
<feature type="chain" id="PRO_5043456363" description="C-type lectin domain-containing protein" evidence="1">
    <location>
        <begin position="20"/>
        <end position="190"/>
    </location>
</feature>
<dbReference type="Gene3D" id="3.10.100.10">
    <property type="entry name" value="Mannose-Binding Protein A, subunit A"/>
    <property type="match status" value="1"/>
</dbReference>
<dbReference type="CDD" id="cd00037">
    <property type="entry name" value="CLECT"/>
    <property type="match status" value="1"/>
</dbReference>
<evidence type="ECO:0000259" key="2">
    <source>
        <dbReference type="PROSITE" id="PS50041"/>
    </source>
</evidence>
<dbReference type="InterPro" id="IPR050111">
    <property type="entry name" value="C-type_lectin/snaclec_domain"/>
</dbReference>
<dbReference type="InterPro" id="IPR016187">
    <property type="entry name" value="CTDL_fold"/>
</dbReference>
<keyword evidence="1" id="KW-0732">Signal</keyword>
<dbReference type="Proteomes" id="UP000265040">
    <property type="component" value="Chromosome 11"/>
</dbReference>
<sequence length="190" mass="21733">MATALLVSVLLCFALTVAAEDPMTQTAEMFKEDNFTESTNKTTLDTTERNSWSDWVQRDSRFFLFVNRQMKWIDAERYCQASKANLVSIHSPAEYAFIQELIKNQTGTNTYAWIGGTDAIEDTQWFWSDGSIYFYQDWARGEPNNYGGPESCIVINFKGEVLSHDNYLWNDLKCVNELPFVCGTRPVGPC</sequence>
<dbReference type="Pfam" id="PF00059">
    <property type="entry name" value="Lectin_C"/>
    <property type="match status" value="1"/>
</dbReference>
<evidence type="ECO:0000313" key="3">
    <source>
        <dbReference type="Ensembl" id="ENSATEP00000052258.2"/>
    </source>
</evidence>
<accession>A0A7N6AWC5</accession>
<reference evidence="3" key="1">
    <citation type="submission" date="2021-04" db="EMBL/GenBank/DDBJ databases">
        <authorList>
            <consortium name="Wellcome Sanger Institute Data Sharing"/>
        </authorList>
    </citation>
    <scope>NUCLEOTIDE SEQUENCE [LARGE SCALE GENOMIC DNA]</scope>
</reference>
<dbReference type="RefSeq" id="XP_026204044.1">
    <property type="nucleotide sequence ID" value="XM_026348259.1"/>
</dbReference>
<dbReference type="Ensembl" id="ENSATET00000060084.2">
    <property type="protein sequence ID" value="ENSATEP00000052258.2"/>
    <property type="gene ID" value="ENSATEG00000030477.1"/>
</dbReference>
<dbReference type="InterPro" id="IPR016186">
    <property type="entry name" value="C-type_lectin-like/link_sf"/>
</dbReference>
<evidence type="ECO:0000313" key="4">
    <source>
        <dbReference type="Proteomes" id="UP000265040"/>
    </source>
</evidence>
<dbReference type="InterPro" id="IPR001304">
    <property type="entry name" value="C-type_lectin-like"/>
</dbReference>
<dbReference type="AlphaFoldDB" id="A0A7N6AWC5"/>
<proteinExistence type="predicted"/>
<name>A0A7N6AWC5_ANATE</name>
<reference evidence="3" key="2">
    <citation type="submission" date="2025-08" db="UniProtKB">
        <authorList>
            <consortium name="Ensembl"/>
        </authorList>
    </citation>
    <scope>IDENTIFICATION</scope>
</reference>
<reference evidence="3" key="3">
    <citation type="submission" date="2025-09" db="UniProtKB">
        <authorList>
            <consortium name="Ensembl"/>
        </authorList>
    </citation>
    <scope>IDENTIFICATION</scope>
</reference>
<dbReference type="SUPFAM" id="SSF56436">
    <property type="entry name" value="C-type lectin-like"/>
    <property type="match status" value="1"/>
</dbReference>
<feature type="signal peptide" evidence="1">
    <location>
        <begin position="1"/>
        <end position="19"/>
    </location>
</feature>
<keyword evidence="4" id="KW-1185">Reference proteome</keyword>
<dbReference type="GeneID" id="113154202"/>
<protein>
    <recommendedName>
        <fullName evidence="2">C-type lectin domain-containing protein</fullName>
    </recommendedName>
</protein>
<dbReference type="SMART" id="SM00034">
    <property type="entry name" value="CLECT"/>
    <property type="match status" value="1"/>
</dbReference>
<organism evidence="3 4">
    <name type="scientific">Anabas testudineus</name>
    <name type="common">Climbing perch</name>
    <name type="synonym">Anthias testudineus</name>
    <dbReference type="NCBI Taxonomy" id="64144"/>
    <lineage>
        <taxon>Eukaryota</taxon>
        <taxon>Metazoa</taxon>
        <taxon>Chordata</taxon>
        <taxon>Craniata</taxon>
        <taxon>Vertebrata</taxon>
        <taxon>Euteleostomi</taxon>
        <taxon>Actinopterygii</taxon>
        <taxon>Neopterygii</taxon>
        <taxon>Teleostei</taxon>
        <taxon>Neoteleostei</taxon>
        <taxon>Acanthomorphata</taxon>
        <taxon>Anabantaria</taxon>
        <taxon>Anabantiformes</taxon>
        <taxon>Anabantoidei</taxon>
        <taxon>Anabantidae</taxon>
        <taxon>Anabas</taxon>
    </lineage>
</organism>
<dbReference type="GeneTree" id="ENSGT00940000163911"/>
<dbReference type="PROSITE" id="PS50041">
    <property type="entry name" value="C_TYPE_LECTIN_2"/>
    <property type="match status" value="1"/>
</dbReference>
<feature type="domain" description="C-type lectin" evidence="2">
    <location>
        <begin position="58"/>
        <end position="183"/>
    </location>
</feature>
<dbReference type="PANTHER" id="PTHR22803">
    <property type="entry name" value="MANNOSE, PHOSPHOLIPASE, LECTIN RECEPTOR RELATED"/>
    <property type="match status" value="1"/>
</dbReference>